<dbReference type="PROSITE" id="PS51510">
    <property type="entry name" value="PHOSPHAGEN_KINASE_C"/>
    <property type="match status" value="1"/>
</dbReference>
<evidence type="ECO:0000259" key="8">
    <source>
        <dbReference type="PROSITE" id="PS51510"/>
    </source>
</evidence>
<dbReference type="InterPro" id="IPR014746">
    <property type="entry name" value="Gln_synth/guanido_kin_cat_dom"/>
</dbReference>
<dbReference type="Gene3D" id="3.30.590.10">
    <property type="entry name" value="Glutamine synthetase/guanido kinase, catalytic domain"/>
    <property type="match status" value="1"/>
</dbReference>
<feature type="compositionally biased region" description="Basic and acidic residues" evidence="7">
    <location>
        <begin position="447"/>
        <end position="488"/>
    </location>
</feature>
<accession>A0A0G4HNI4</accession>
<name>A0A0G4HNI4_9ALVE</name>
<dbReference type="SUPFAM" id="SSF55931">
    <property type="entry name" value="Glutamine synthetase/guanido kinase"/>
    <property type="match status" value="1"/>
</dbReference>
<dbReference type="GO" id="GO:0005524">
    <property type="term" value="F:ATP binding"/>
    <property type="evidence" value="ECO:0007669"/>
    <property type="project" value="UniProtKB-UniRule"/>
</dbReference>
<feature type="compositionally biased region" description="Basic and acidic residues" evidence="7">
    <location>
        <begin position="502"/>
        <end position="539"/>
    </location>
</feature>
<keyword evidence="3 5" id="KW-0418">Kinase</keyword>
<feature type="domain" description="Phosphagen kinase C-terminal" evidence="8">
    <location>
        <begin position="1"/>
        <end position="261"/>
    </location>
</feature>
<evidence type="ECO:0000256" key="3">
    <source>
        <dbReference type="ARBA" id="ARBA00022777"/>
    </source>
</evidence>
<dbReference type="PhylomeDB" id="A0A0G4HNI4"/>
<dbReference type="InterPro" id="IPR022415">
    <property type="entry name" value="ATP-guanido_PTrfase_AS"/>
</dbReference>
<comment type="similarity">
    <text evidence="5 6">Belongs to the ATP:guanido phosphotransferase family.</text>
</comment>
<evidence type="ECO:0000256" key="7">
    <source>
        <dbReference type="SAM" id="MobiDB-lite"/>
    </source>
</evidence>
<feature type="binding site" evidence="5">
    <location>
        <begin position="187"/>
        <end position="191"/>
    </location>
    <ligand>
        <name>ATP</name>
        <dbReference type="ChEBI" id="CHEBI:30616"/>
    </ligand>
</feature>
<keyword evidence="2 5" id="KW-0547">Nucleotide-binding</keyword>
<comment type="caution">
    <text evidence="5">Lacks conserved residue(s) required for the propagation of feature annotation.</text>
</comment>
<evidence type="ECO:0000256" key="6">
    <source>
        <dbReference type="RuleBase" id="RU000505"/>
    </source>
</evidence>
<sequence length="660" mass="72556">MFGASSDLSEFESSFGPLVRFVHKVSEDVTQHEEDFHPLPTGLPSLHSYGQPVSLRIRVARNLRRFPLPSCIAGRSVAKGQSSFPPSSQYFEDAGVNRDWPTGRGGFVLKDGVVRVWVGEEDHLRVQVLSDSADFGLLFSRLSSVLSRLEVRLASDREKEGRVRAFARDREFGFVTSCPSNVGTGMRISVLAGFPLFSSYIREWAQSLGLQVRGQRGEASEILEGGLVDLSPRQRFSLTESQVLSSLITSVSHLLHAHQQMQKQMQEVRRRTLSIVHCAHQLLRLSWNALQACRCGVFGNPVAASDSDFEGMRTLEDTFSFLPTNLFQGSADPRDDPPDALQALYEEENGGLPPDSDSDAEEKMQQEGGELRSECASSVQGVDEVRGKDDAELDAAAQARVGVLTDLGGQEVPGLAGGQGNRERARYVGCSVGKSKARLQRSTDALAGKREQRKKEREERSRRDSEALAESKQRVRAVKEARDAAKDDRISRLRSRVVVQAGREKREKEQEDKKRRKSIELEEKKRAVKAAKEARDAAAQRRNSNRATGGRSPLASAGEARCRQNLCGAVHWRSCRPRSFGKLGASSDSTRVPAATARSSSVPEGCLQCWQRLAALEPLHSESSRSTYSALDLIAAIARVSALGSRRGAWTQILSGGIFA</sequence>
<feature type="region of interest" description="Disordered" evidence="7">
    <location>
        <begin position="500"/>
        <end position="556"/>
    </location>
</feature>
<dbReference type="Pfam" id="PF00217">
    <property type="entry name" value="ATP-gua_Ptrans"/>
    <property type="match status" value="1"/>
</dbReference>
<evidence type="ECO:0000313" key="9">
    <source>
        <dbReference type="EMBL" id="CEM45736.1"/>
    </source>
</evidence>
<evidence type="ECO:0000256" key="1">
    <source>
        <dbReference type="ARBA" id="ARBA00022679"/>
    </source>
</evidence>
<dbReference type="PROSITE" id="PS00112">
    <property type="entry name" value="PHOSPHAGEN_KINASE"/>
    <property type="match status" value="1"/>
</dbReference>
<dbReference type="GO" id="GO:0005615">
    <property type="term" value="C:extracellular space"/>
    <property type="evidence" value="ECO:0007669"/>
    <property type="project" value="TreeGrafter"/>
</dbReference>
<dbReference type="PANTHER" id="PTHR11547">
    <property type="entry name" value="ARGININE OR CREATINE KINASE"/>
    <property type="match status" value="1"/>
</dbReference>
<feature type="region of interest" description="Disordered" evidence="7">
    <location>
        <begin position="434"/>
        <end position="488"/>
    </location>
</feature>
<dbReference type="PANTHER" id="PTHR11547:SF64">
    <property type="entry name" value="CHROMOSOME UNDETERMINED SCAFFOLD_51, WHOLE GENOME SHOTGUN SEQUENCE"/>
    <property type="match status" value="1"/>
</dbReference>
<dbReference type="AlphaFoldDB" id="A0A0G4HNI4"/>
<keyword evidence="1 5" id="KW-0808">Transferase</keyword>
<dbReference type="GO" id="GO:0046314">
    <property type="term" value="P:phosphocreatine biosynthetic process"/>
    <property type="evidence" value="ECO:0007669"/>
    <property type="project" value="InterPro"/>
</dbReference>
<dbReference type="InterPro" id="IPR022414">
    <property type="entry name" value="ATP-guanido_PTrfase_cat"/>
</dbReference>
<feature type="binding site" evidence="5">
    <location>
        <begin position="213"/>
        <end position="218"/>
    </location>
    <ligand>
        <name>ATP</name>
        <dbReference type="ChEBI" id="CHEBI:30616"/>
    </ligand>
</feature>
<protein>
    <recommendedName>
        <fullName evidence="8">Phosphagen kinase C-terminal domain-containing protein</fullName>
    </recommendedName>
</protein>
<dbReference type="VEuPathDB" id="CryptoDB:Cvel_29452"/>
<organism evidence="9">
    <name type="scientific">Chromera velia CCMP2878</name>
    <dbReference type="NCBI Taxonomy" id="1169474"/>
    <lineage>
        <taxon>Eukaryota</taxon>
        <taxon>Sar</taxon>
        <taxon>Alveolata</taxon>
        <taxon>Colpodellida</taxon>
        <taxon>Chromeraceae</taxon>
        <taxon>Chromera</taxon>
    </lineage>
</organism>
<dbReference type="InterPro" id="IPR000749">
    <property type="entry name" value="ATP-guanido_PTrfase"/>
</dbReference>
<evidence type="ECO:0000256" key="4">
    <source>
        <dbReference type="ARBA" id="ARBA00022840"/>
    </source>
</evidence>
<keyword evidence="4 5" id="KW-0067">ATP-binding</keyword>
<reference evidence="9" key="1">
    <citation type="submission" date="2014-11" db="EMBL/GenBank/DDBJ databases">
        <authorList>
            <person name="Otto D Thomas"/>
            <person name="Naeem Raeece"/>
        </authorList>
    </citation>
    <scope>NUCLEOTIDE SEQUENCE</scope>
</reference>
<dbReference type="EMBL" id="CDMZ01003261">
    <property type="protein sequence ID" value="CEM45736.1"/>
    <property type="molecule type" value="Genomic_DNA"/>
</dbReference>
<gene>
    <name evidence="9" type="ORF">Cvel_29452</name>
</gene>
<feature type="binding site" evidence="5">
    <location>
        <position position="125"/>
    </location>
    <ligand>
        <name>ATP</name>
        <dbReference type="ChEBI" id="CHEBI:30616"/>
    </ligand>
</feature>
<proteinExistence type="inferred from homology"/>
<dbReference type="GO" id="GO:0004111">
    <property type="term" value="F:creatine kinase activity"/>
    <property type="evidence" value="ECO:0007669"/>
    <property type="project" value="InterPro"/>
</dbReference>
<feature type="region of interest" description="Disordered" evidence="7">
    <location>
        <begin position="347"/>
        <end position="385"/>
    </location>
</feature>
<feature type="compositionally biased region" description="Basic and acidic residues" evidence="7">
    <location>
        <begin position="361"/>
        <end position="373"/>
    </location>
</feature>
<evidence type="ECO:0000256" key="5">
    <source>
        <dbReference type="PROSITE-ProRule" id="PRU00843"/>
    </source>
</evidence>
<evidence type="ECO:0000256" key="2">
    <source>
        <dbReference type="ARBA" id="ARBA00022741"/>
    </source>
</evidence>